<sequence>MSGKISREEFKVKLNHLLTSLRKQISEGEYKVGEYLPSELILAEQYGLSKNSVRKGLEELVSEGLIVKKSRIGNQVISSQPFDQTILRVGYYPNLLKDAVFQKLIKQFEEENPSVKIQTISLPYDHYQQTVQDFMENEMLDAVTINYKDYSDFDTEFRNVFEPMNKNDSIYPFLQKPFETREYQDEVYVRPFVFSPIVLCYNKDHFDASGISYPDSGWKWDEALSAAGRLMNFSKEEGTCGLYFHPLSLNRWPIFLLQNRVAAEYSADGEVAMNGLLESVNLIRKIFDEQGIMQTFLSDSNKDAETLFVDQKASMIMSSYFSLNEIASHEVSYDIAPLPYLKDPKTLLLIIGLAVNKHSKKKKAAQSFVDFISSEETQERIRIETLSIPAVKKVAERQGGEKVYKPSRYFLFREIIPTFSLYTDLGLYSKELNELRKELRIYLSDLMDDKIFYQRISKNLSKKDSVDSRRIKGGE</sequence>
<evidence type="ECO:0000313" key="2">
    <source>
        <dbReference type="Proteomes" id="UP001226091"/>
    </source>
</evidence>
<evidence type="ECO:0000313" key="1">
    <source>
        <dbReference type="EMBL" id="WHZ55640.1"/>
    </source>
</evidence>
<organism evidence="1 2">
    <name type="scientific">Metabacillus hrfriensis</name>
    <dbReference type="NCBI Taxonomy" id="3048891"/>
    <lineage>
        <taxon>Bacteria</taxon>
        <taxon>Bacillati</taxon>
        <taxon>Bacillota</taxon>
        <taxon>Bacilli</taxon>
        <taxon>Bacillales</taxon>
        <taxon>Bacillaceae</taxon>
        <taxon>Metabacillus</taxon>
    </lineage>
</organism>
<proteinExistence type="predicted"/>
<protein>
    <submittedName>
        <fullName evidence="1">Extracellular solute-binding protein</fullName>
    </submittedName>
</protein>
<gene>
    <name evidence="1" type="ORF">QLQ22_12965</name>
</gene>
<reference evidence="2" key="1">
    <citation type="journal article" date="2025" name="Aquaculture">
        <title>Assessment of the bioflocculant production and safety properties of Metabacillus hrfriensis sp. nov. based on phenotypic and whole-genome sequencing analysis.</title>
        <authorList>
            <person name="Zhang R."/>
            <person name="Zhao Z."/>
            <person name="Luo L."/>
            <person name="Wang S."/>
            <person name="Guo K."/>
            <person name="Xu W."/>
        </authorList>
    </citation>
    <scope>NUCLEOTIDE SEQUENCE [LARGE SCALE GENOMIC DNA]</scope>
    <source>
        <strain evidence="2">CT-WN-B3</strain>
    </source>
</reference>
<dbReference type="EMBL" id="CP126116">
    <property type="protein sequence ID" value="WHZ55640.1"/>
    <property type="molecule type" value="Genomic_DNA"/>
</dbReference>
<accession>A0ACD4R5C7</accession>
<dbReference type="Proteomes" id="UP001226091">
    <property type="component" value="Chromosome"/>
</dbReference>
<name>A0ACD4R5C7_9BACI</name>
<keyword evidence="2" id="KW-1185">Reference proteome</keyword>